<protein>
    <submittedName>
        <fullName evidence="2">Uncharacterized protein</fullName>
    </submittedName>
</protein>
<reference evidence="2 3" key="1">
    <citation type="submission" date="2015-04" db="EMBL/GenBank/DDBJ databases">
        <title>Complete genome sequence of Schizopora paradoxa KUC8140, a cosmopolitan wood degrader in East Asia.</title>
        <authorList>
            <consortium name="DOE Joint Genome Institute"/>
            <person name="Min B."/>
            <person name="Park H."/>
            <person name="Jang Y."/>
            <person name="Kim J.-J."/>
            <person name="Kim K.H."/>
            <person name="Pangilinan J."/>
            <person name="Lipzen A."/>
            <person name="Riley R."/>
            <person name="Grigoriev I.V."/>
            <person name="Spatafora J.W."/>
            <person name="Choi I.-G."/>
        </authorList>
    </citation>
    <scope>NUCLEOTIDE SEQUENCE [LARGE SCALE GENOMIC DNA]</scope>
    <source>
        <strain evidence="2 3">KUC8140</strain>
    </source>
</reference>
<evidence type="ECO:0000313" key="2">
    <source>
        <dbReference type="EMBL" id="KLO07779.1"/>
    </source>
</evidence>
<name>A0A0H2R7E5_9AGAM</name>
<proteinExistence type="predicted"/>
<evidence type="ECO:0000313" key="3">
    <source>
        <dbReference type="Proteomes" id="UP000053477"/>
    </source>
</evidence>
<dbReference type="AlphaFoldDB" id="A0A0H2R7E5"/>
<organism evidence="2 3">
    <name type="scientific">Schizopora paradoxa</name>
    <dbReference type="NCBI Taxonomy" id="27342"/>
    <lineage>
        <taxon>Eukaryota</taxon>
        <taxon>Fungi</taxon>
        <taxon>Dikarya</taxon>
        <taxon>Basidiomycota</taxon>
        <taxon>Agaricomycotina</taxon>
        <taxon>Agaricomycetes</taxon>
        <taxon>Hymenochaetales</taxon>
        <taxon>Schizoporaceae</taxon>
        <taxon>Schizopora</taxon>
    </lineage>
</organism>
<accession>A0A0H2R7E5</accession>
<sequence>MDNEASSSKLPSMNPDAHQVTGASPDIEETYQREERDNAPSSSNPSTSFDATQTSNIVQSAMMMIDEASNLPVIHSARTNGPRPPEVGPSTSLHVPLHPRHNGTPMTYINPPVDFSTAHGMQVIPFGLPNAFESSRGDVEADLPHVGVDFPHVEADLALVEANLPLKLKVLSDVLATQKAILATQQAMLNLLG</sequence>
<feature type="region of interest" description="Disordered" evidence="1">
    <location>
        <begin position="1"/>
        <end position="51"/>
    </location>
</feature>
<feature type="compositionally biased region" description="Polar residues" evidence="1">
    <location>
        <begin position="1"/>
        <end position="11"/>
    </location>
</feature>
<keyword evidence="3" id="KW-1185">Reference proteome</keyword>
<dbReference type="Proteomes" id="UP000053477">
    <property type="component" value="Unassembled WGS sequence"/>
</dbReference>
<gene>
    <name evidence="2" type="ORF">SCHPADRAFT_634148</name>
</gene>
<dbReference type="InParanoid" id="A0A0H2R7E5"/>
<feature type="compositionally biased region" description="Polar residues" evidence="1">
    <location>
        <begin position="39"/>
        <end position="51"/>
    </location>
</feature>
<evidence type="ECO:0000256" key="1">
    <source>
        <dbReference type="SAM" id="MobiDB-lite"/>
    </source>
</evidence>
<dbReference type="EMBL" id="KQ086121">
    <property type="protein sequence ID" value="KLO07779.1"/>
    <property type="molecule type" value="Genomic_DNA"/>
</dbReference>